<dbReference type="AlphaFoldDB" id="A0A8X6GAT2"/>
<dbReference type="EMBL" id="BMAO01024844">
    <property type="protein sequence ID" value="GFQ98144.1"/>
    <property type="molecule type" value="Genomic_DNA"/>
</dbReference>
<comment type="caution">
    <text evidence="1">The sequence shown here is derived from an EMBL/GenBank/DDBJ whole genome shotgun (WGS) entry which is preliminary data.</text>
</comment>
<dbReference type="Proteomes" id="UP000887116">
    <property type="component" value="Unassembled WGS sequence"/>
</dbReference>
<evidence type="ECO:0000313" key="1">
    <source>
        <dbReference type="EMBL" id="GFQ98144.1"/>
    </source>
</evidence>
<reference evidence="1" key="1">
    <citation type="submission" date="2020-07" db="EMBL/GenBank/DDBJ databases">
        <title>Multicomponent nature underlies the extraordinary mechanical properties of spider dragline silk.</title>
        <authorList>
            <person name="Kono N."/>
            <person name="Nakamura H."/>
            <person name="Mori M."/>
            <person name="Yoshida Y."/>
            <person name="Ohtoshi R."/>
            <person name="Malay A.D."/>
            <person name="Moran D.A.P."/>
            <person name="Tomita M."/>
            <person name="Numata K."/>
            <person name="Arakawa K."/>
        </authorList>
    </citation>
    <scope>NUCLEOTIDE SEQUENCE</scope>
</reference>
<proteinExistence type="predicted"/>
<name>A0A8X6GAT2_TRICU</name>
<keyword evidence="2" id="KW-1185">Reference proteome</keyword>
<accession>A0A8X6GAT2</accession>
<gene>
    <name evidence="1" type="ORF">TNCT_130411</name>
</gene>
<evidence type="ECO:0000313" key="2">
    <source>
        <dbReference type="Proteomes" id="UP000887116"/>
    </source>
</evidence>
<organism evidence="1 2">
    <name type="scientific">Trichonephila clavata</name>
    <name type="common">Joro spider</name>
    <name type="synonym">Nephila clavata</name>
    <dbReference type="NCBI Taxonomy" id="2740835"/>
    <lineage>
        <taxon>Eukaryota</taxon>
        <taxon>Metazoa</taxon>
        <taxon>Ecdysozoa</taxon>
        <taxon>Arthropoda</taxon>
        <taxon>Chelicerata</taxon>
        <taxon>Arachnida</taxon>
        <taxon>Araneae</taxon>
        <taxon>Araneomorphae</taxon>
        <taxon>Entelegynae</taxon>
        <taxon>Araneoidea</taxon>
        <taxon>Nephilidae</taxon>
        <taxon>Trichonephila</taxon>
    </lineage>
</organism>
<sequence>MIHICHKRWRRVVLLSIFTRSERERERQKLIKISYDLHTKREPTSVIEEKGDHTIEELITQTPNLAITYIDGSSDSILIEEMQVSSFSPSREREVP</sequence>
<protein>
    <submittedName>
        <fullName evidence="1">Uncharacterized protein</fullName>
    </submittedName>
</protein>